<dbReference type="GO" id="GO:0016906">
    <property type="term" value="F:sterol 3-beta-glucosyltransferase activity"/>
    <property type="evidence" value="ECO:0007669"/>
    <property type="project" value="UniProtKB-EC"/>
</dbReference>
<dbReference type="Proteomes" id="UP001165120">
    <property type="component" value="Unassembled WGS sequence"/>
</dbReference>
<accession>A0A9W6SVV9</accession>
<keyword evidence="9" id="KW-0808">Transferase</keyword>
<evidence type="ECO:0000256" key="13">
    <source>
        <dbReference type="ARBA" id="ARBA00023136"/>
    </source>
</evidence>
<comment type="similarity">
    <text evidence="3">Belongs to the glycosyltransferase 28 family.</text>
</comment>
<evidence type="ECO:0000256" key="16">
    <source>
        <dbReference type="ARBA" id="ARBA00029843"/>
    </source>
</evidence>
<keyword evidence="12" id="KW-0443">Lipid metabolism</keyword>
<gene>
    <name evidence="21" type="ORF">Cboi02_000106800</name>
</gene>
<evidence type="ECO:0000256" key="12">
    <source>
        <dbReference type="ARBA" id="ARBA00023098"/>
    </source>
</evidence>
<comment type="caution">
    <text evidence="21">The sequence shown here is derived from an EMBL/GenBank/DDBJ whole genome shotgun (WGS) entry which is preliminary data.</text>
</comment>
<evidence type="ECO:0000256" key="5">
    <source>
        <dbReference type="ARBA" id="ARBA00017894"/>
    </source>
</evidence>
<protein>
    <recommendedName>
        <fullName evidence="5">Sterol 3-beta-glucosyltransferase</fullName>
        <ecNumber evidence="4">2.4.1.173</ecNumber>
    </recommendedName>
    <alternativeName>
        <fullName evidence="16">Autophagy-related protein 26</fullName>
    </alternativeName>
</protein>
<dbReference type="Pfam" id="PF03033">
    <property type="entry name" value="Glyco_transf_28"/>
    <property type="match status" value="1"/>
</dbReference>
<feature type="region of interest" description="Disordered" evidence="19">
    <location>
        <begin position="1"/>
        <end position="65"/>
    </location>
</feature>
<dbReference type="InterPro" id="IPR001849">
    <property type="entry name" value="PH_domain"/>
</dbReference>
<feature type="domain" description="PH" evidence="20">
    <location>
        <begin position="408"/>
        <end position="509"/>
    </location>
</feature>
<dbReference type="EMBL" id="BSXN01000229">
    <property type="protein sequence ID" value="GME67689.1"/>
    <property type="molecule type" value="Genomic_DNA"/>
</dbReference>
<comment type="catalytic activity">
    <reaction evidence="17">
        <text>ergosterol + UDP-alpha-D-glucose = ergosteryl 3-beta-D-glucoside + UDP + H(+)</text>
        <dbReference type="Rhea" id="RHEA:61836"/>
        <dbReference type="ChEBI" id="CHEBI:15378"/>
        <dbReference type="ChEBI" id="CHEBI:16933"/>
        <dbReference type="ChEBI" id="CHEBI:52973"/>
        <dbReference type="ChEBI" id="CHEBI:58223"/>
        <dbReference type="ChEBI" id="CHEBI:58885"/>
    </reaction>
    <physiologicalReaction direction="left-to-right" evidence="17">
        <dbReference type="Rhea" id="RHEA:61837"/>
    </physiologicalReaction>
</comment>
<feature type="compositionally biased region" description="Polar residues" evidence="19">
    <location>
        <begin position="777"/>
        <end position="804"/>
    </location>
</feature>
<dbReference type="CDD" id="cd13216">
    <property type="entry name" value="PH-GRAM2_AGT26"/>
    <property type="match status" value="1"/>
</dbReference>
<dbReference type="PANTHER" id="PTHR48050">
    <property type="entry name" value="STEROL 3-BETA-GLUCOSYLTRANSFERASE"/>
    <property type="match status" value="1"/>
</dbReference>
<keyword evidence="7" id="KW-0444">Lipid biosynthesis</keyword>
<dbReference type="SMART" id="SM00233">
    <property type="entry name" value="PH"/>
    <property type="match status" value="1"/>
</dbReference>
<feature type="region of interest" description="Disordered" evidence="19">
    <location>
        <begin position="777"/>
        <end position="819"/>
    </location>
</feature>
<feature type="compositionally biased region" description="Polar residues" evidence="19">
    <location>
        <begin position="42"/>
        <end position="65"/>
    </location>
</feature>
<keyword evidence="10" id="KW-0752">Steroid biosynthesis</keyword>
<dbReference type="InterPro" id="IPR004182">
    <property type="entry name" value="GRAM"/>
</dbReference>
<feature type="region of interest" description="Disordered" evidence="19">
    <location>
        <begin position="200"/>
        <end position="226"/>
    </location>
</feature>
<keyword evidence="14" id="KW-1207">Sterol metabolism</keyword>
<dbReference type="Gene3D" id="3.40.50.2000">
    <property type="entry name" value="Glycogen Phosphorylase B"/>
    <property type="match status" value="2"/>
</dbReference>
<keyword evidence="6" id="KW-0963">Cytoplasm</keyword>
<comment type="catalytic activity">
    <reaction evidence="18">
        <text>a sterol + UDP-alpha-D-glucose = a sterol 3-beta-D-glucoside + UDP + H(+)</text>
        <dbReference type="Rhea" id="RHEA:22724"/>
        <dbReference type="ChEBI" id="CHEBI:15378"/>
        <dbReference type="ChEBI" id="CHEBI:15889"/>
        <dbReference type="ChEBI" id="CHEBI:37424"/>
        <dbReference type="ChEBI" id="CHEBI:58223"/>
        <dbReference type="ChEBI" id="CHEBI:58885"/>
        <dbReference type="EC" id="2.4.1.173"/>
    </reaction>
    <physiologicalReaction direction="left-to-right" evidence="18">
        <dbReference type="Rhea" id="RHEA:22725"/>
    </physiologicalReaction>
</comment>
<feature type="region of interest" description="Disordered" evidence="19">
    <location>
        <begin position="98"/>
        <end position="172"/>
    </location>
</feature>
<evidence type="ECO:0000256" key="9">
    <source>
        <dbReference type="ARBA" id="ARBA00022679"/>
    </source>
</evidence>
<feature type="compositionally biased region" description="Low complexity" evidence="19">
    <location>
        <begin position="140"/>
        <end position="154"/>
    </location>
</feature>
<evidence type="ECO:0000256" key="15">
    <source>
        <dbReference type="ARBA" id="ARBA00023221"/>
    </source>
</evidence>
<keyword evidence="11" id="KW-0756">Sterol biosynthesis</keyword>
<dbReference type="InterPro" id="IPR011993">
    <property type="entry name" value="PH-like_dom_sf"/>
</dbReference>
<comment type="subcellular location">
    <subcellularLocation>
        <location evidence="2">Cytoplasm</location>
    </subcellularLocation>
    <subcellularLocation>
        <location evidence="1">Membrane</location>
        <topology evidence="1">Peripheral membrane protein</topology>
    </subcellularLocation>
</comment>
<evidence type="ECO:0000256" key="2">
    <source>
        <dbReference type="ARBA" id="ARBA00004496"/>
    </source>
</evidence>
<evidence type="ECO:0000256" key="7">
    <source>
        <dbReference type="ARBA" id="ARBA00022516"/>
    </source>
</evidence>
<dbReference type="Pfam" id="PF00169">
    <property type="entry name" value="PH"/>
    <property type="match status" value="1"/>
</dbReference>
<dbReference type="InterPro" id="IPR004276">
    <property type="entry name" value="GlycoTrans_28_N"/>
</dbReference>
<dbReference type="InterPro" id="IPR002213">
    <property type="entry name" value="UDP_glucos_trans"/>
</dbReference>
<dbReference type="Pfam" id="PF06722">
    <property type="entry name" value="EryCIII-like_C"/>
    <property type="match status" value="1"/>
</dbReference>
<evidence type="ECO:0000256" key="1">
    <source>
        <dbReference type="ARBA" id="ARBA00004170"/>
    </source>
</evidence>
<dbReference type="GO" id="GO:0005975">
    <property type="term" value="P:carbohydrate metabolic process"/>
    <property type="evidence" value="ECO:0007669"/>
    <property type="project" value="InterPro"/>
</dbReference>
<dbReference type="Gene3D" id="2.30.29.30">
    <property type="entry name" value="Pleckstrin-homology domain (PH domain)/Phosphotyrosine-binding domain (PTB)"/>
    <property type="match status" value="2"/>
</dbReference>
<evidence type="ECO:0000259" key="20">
    <source>
        <dbReference type="PROSITE" id="PS50003"/>
    </source>
</evidence>
<evidence type="ECO:0000256" key="3">
    <source>
        <dbReference type="ARBA" id="ARBA00006962"/>
    </source>
</evidence>
<sequence length="1525" mass="170032">MSDVDPKETDDSENLNLPQSHESFPDNNSHKDDGGSKFSVDPTPTSAIHNGSGSVSPGSIDANSNINSQYLNKSFEGVSQSFAGLLTTASMFAGLKKLQEEGSDFEDPDDEDDNENDDALPGHQNVFEGGDYSQDYYSDNNNNINNNTGLLGNLPEELDSDVGSDDYGDIEYEDDDEDEICYDENLNEERFQDGVQLIDDMDENHPSSTSLSTVKKPEDASQDDMKNQKLNSYQLHSASKENLISNNIPLPKSRSKESLVSTTDAISKSGTITPKPPALVRRRSSKFELSILNKLNHDNLTRRSSLSSVLTTPTDYHDTYNNPHSSMVALPPSRQGSIVSSPAKISTIKKAISLSNKLRKTFNISEDDEFIGDYSCWLMGEVLLQGHLYITRRFILFFAFLPTQKEGVTVKAGTLTTKHFTGDQRKWAVLKDTSLSIYSSSTDLYFPDLVIDLRVALRAEIVYKSNEDKLVFSKPTSIRVVLENTSRSFVADNLEAAKSWVAAIKKQIFAARNSGGQVALKIPLYNIVDLELTSVIGLTKTLRVKVLESEDSYAFDDYFLMFFSKGDEAIHEIKRILKFAGIEVSNGLQNPNSNDSDEHDKNKKDLLITDKLKNCEMFKAKVKALKLHHSIVETNSPLLDPQDVIEDDDVSDTSSDLLANPLEHQISTVLEEDEPSVEKDEKRSSSILPAKKIIHGIYSNPITGYIRRNSLSNPLVRPVILAATSSHSSKNSTTSNTSKSPSQSQSQLKGPLLIKTVDSKPIDAINEKDGAEIISVHSGQNDINESPNNQFKSDSSTATLVDTTNSSKPNSVSSNSEKSRINEYYTSLKPISNLHPWRSVSLVKGIYNKTSELTQSLLLSSIPILHYDEKNSLERGSEDEYFVSDVKERKIATDKFRTRFSLSDNDKLISAYPAYLLRSIPIYGKLYLGSSNLCYRSKIPVTHTLMILPYSDIENVYKETGFKFGYYGLVVVIHGHEELFFEFASIEARDDCEYLLLRQLDMFKSHSGDSTQRSSVDSLDDYKLSESFNNIAEAKLKFIESKISDEIGYSVPMIQEENPYISKTSLIDINTSKPANIVLLTIGSRGDVQPYIALGKKLIKEGHNVKIVTHAEFEDWIVSHGISFGLIAGDPSELMSLMVSNPTISYSWIKEAKAKFTSWIDEVLKTSWKACQGADLLIESPSCMSGIHIAEKLQIPYFRAFTMPWTRTRAYPHAFLVPDQKHGGAYNYMTHVAFENGYWKGISSQVNKWRVKDLGLPKTNLRSIEQYNVPFLYNISPAVFPPSVDFPEWVTVTGYWFLDEAKTYEPPKELTEFIANARKDKKKIVYIGFGSIVVDDPKSLTQAIVDAVIDADVRCILNKGWSDRLGKKTGVEIELPKEVYNSGNVPHDWLFTQIDAAVHHGGSGSTGASLRAGLPTVVKPFFGDQKFYGNRVEDLGCGVNLKQLTSRHLSDALKKVTTNKRIIEKAKSIGEQIRSEDGVSKAIATIYAQLDYAKKLSVDKANGKDYNELNVNTDDNKLSSSWLMI</sequence>
<feature type="compositionally biased region" description="Acidic residues" evidence="19">
    <location>
        <begin position="101"/>
        <end position="118"/>
    </location>
</feature>
<dbReference type="Pfam" id="PF02893">
    <property type="entry name" value="GRAM"/>
    <property type="match status" value="1"/>
</dbReference>
<dbReference type="EC" id="2.4.1.173" evidence="4"/>
<feature type="compositionally biased region" description="Polar residues" evidence="19">
    <location>
        <begin position="14"/>
        <end position="27"/>
    </location>
</feature>
<dbReference type="PROSITE" id="PS50003">
    <property type="entry name" value="PH_DOMAIN"/>
    <property type="match status" value="1"/>
</dbReference>
<evidence type="ECO:0000313" key="22">
    <source>
        <dbReference type="Proteomes" id="UP001165120"/>
    </source>
</evidence>
<evidence type="ECO:0000256" key="17">
    <source>
        <dbReference type="ARBA" id="ARBA00047886"/>
    </source>
</evidence>
<keyword evidence="13" id="KW-0472">Membrane</keyword>
<dbReference type="PANTHER" id="PTHR48050:SF25">
    <property type="entry name" value="STEROL 3-BETA-GLUCOSYLTRANSFERASE"/>
    <property type="match status" value="1"/>
</dbReference>
<keyword evidence="22" id="KW-1185">Reference proteome</keyword>
<proteinExistence type="inferred from homology"/>
<organism evidence="21 22">
    <name type="scientific">Candida boidinii</name>
    <name type="common">Yeast</name>
    <dbReference type="NCBI Taxonomy" id="5477"/>
    <lineage>
        <taxon>Eukaryota</taxon>
        <taxon>Fungi</taxon>
        <taxon>Dikarya</taxon>
        <taxon>Ascomycota</taxon>
        <taxon>Saccharomycotina</taxon>
        <taxon>Pichiomycetes</taxon>
        <taxon>Pichiales</taxon>
        <taxon>Pichiaceae</taxon>
        <taxon>Ogataea</taxon>
        <taxon>Ogataea/Candida clade</taxon>
    </lineage>
</organism>
<evidence type="ECO:0000256" key="11">
    <source>
        <dbReference type="ARBA" id="ARBA00023011"/>
    </source>
</evidence>
<feature type="compositionally biased region" description="Acidic residues" evidence="19">
    <location>
        <begin position="156"/>
        <end position="172"/>
    </location>
</feature>
<evidence type="ECO:0000256" key="8">
    <source>
        <dbReference type="ARBA" id="ARBA00022676"/>
    </source>
</evidence>
<dbReference type="FunFam" id="3.40.50.2000:FF:000029">
    <property type="entry name" value="Sterol 3-beta-glucosyltransferase"/>
    <property type="match status" value="1"/>
</dbReference>
<evidence type="ECO:0000256" key="10">
    <source>
        <dbReference type="ARBA" id="ARBA00022955"/>
    </source>
</evidence>
<evidence type="ECO:0000256" key="4">
    <source>
        <dbReference type="ARBA" id="ARBA00012650"/>
    </source>
</evidence>
<dbReference type="InterPro" id="IPR048065">
    <property type="entry name" value="ATG26_PH_GRAM2"/>
</dbReference>
<evidence type="ECO:0000256" key="18">
    <source>
        <dbReference type="ARBA" id="ARBA00049453"/>
    </source>
</evidence>
<name>A0A9W6SVV9_CANBO</name>
<evidence type="ECO:0000313" key="21">
    <source>
        <dbReference type="EMBL" id="GME67689.1"/>
    </source>
</evidence>
<evidence type="ECO:0000256" key="14">
    <source>
        <dbReference type="ARBA" id="ARBA00023166"/>
    </source>
</evidence>
<feature type="compositionally biased region" description="Low complexity" evidence="19">
    <location>
        <begin position="725"/>
        <end position="746"/>
    </location>
</feature>
<evidence type="ECO:0000256" key="6">
    <source>
        <dbReference type="ARBA" id="ARBA00022490"/>
    </source>
</evidence>
<dbReference type="InterPro" id="IPR010610">
    <property type="entry name" value="EryCIII-like_C"/>
</dbReference>
<dbReference type="SUPFAM" id="SSF53756">
    <property type="entry name" value="UDP-Glycosyltransferase/glycogen phosphorylase"/>
    <property type="match status" value="1"/>
</dbReference>
<feature type="region of interest" description="Disordered" evidence="19">
    <location>
        <begin position="725"/>
        <end position="753"/>
    </location>
</feature>
<dbReference type="SUPFAM" id="SSF50729">
    <property type="entry name" value="PH domain-like"/>
    <property type="match status" value="1"/>
</dbReference>
<feature type="compositionally biased region" description="Low complexity" evidence="19">
    <location>
        <begin position="805"/>
        <end position="816"/>
    </location>
</feature>
<dbReference type="GO" id="GO:0016020">
    <property type="term" value="C:membrane"/>
    <property type="evidence" value="ECO:0007669"/>
    <property type="project" value="UniProtKB-SubCell"/>
</dbReference>
<dbReference type="FunFam" id="2.30.29.30:FF:000303">
    <property type="entry name" value="Sterol 3-beta-glucosyltransferase"/>
    <property type="match status" value="1"/>
</dbReference>
<dbReference type="FunFam" id="3.40.50.2000:FF:000009">
    <property type="entry name" value="Sterol 3-beta-glucosyltransferase UGT80A2"/>
    <property type="match status" value="1"/>
</dbReference>
<dbReference type="GO" id="GO:0016126">
    <property type="term" value="P:sterol biosynthetic process"/>
    <property type="evidence" value="ECO:0007669"/>
    <property type="project" value="UniProtKB-KW"/>
</dbReference>
<dbReference type="SMART" id="SM00568">
    <property type="entry name" value="GRAM"/>
    <property type="match status" value="2"/>
</dbReference>
<dbReference type="GO" id="GO:0005737">
    <property type="term" value="C:cytoplasm"/>
    <property type="evidence" value="ECO:0007669"/>
    <property type="project" value="UniProtKB-SubCell"/>
</dbReference>
<keyword evidence="8" id="KW-0328">Glycosyltransferase</keyword>
<dbReference type="CDD" id="cd03784">
    <property type="entry name" value="GT1_Gtf-like"/>
    <property type="match status" value="1"/>
</dbReference>
<dbReference type="InterPro" id="IPR050426">
    <property type="entry name" value="Glycosyltransferase_28"/>
</dbReference>
<reference evidence="21" key="1">
    <citation type="submission" date="2023-04" db="EMBL/GenBank/DDBJ databases">
        <title>Candida boidinii NBRC 10035.</title>
        <authorList>
            <person name="Ichikawa N."/>
            <person name="Sato H."/>
            <person name="Tonouchi N."/>
        </authorList>
    </citation>
    <scope>NUCLEOTIDE SEQUENCE</scope>
    <source>
        <strain evidence="21">NBRC 10035</strain>
    </source>
</reference>
<evidence type="ECO:0000256" key="19">
    <source>
        <dbReference type="SAM" id="MobiDB-lite"/>
    </source>
</evidence>
<keyword evidence="15" id="KW-0753">Steroid metabolism</keyword>
<feature type="compositionally biased region" description="Basic and acidic residues" evidence="19">
    <location>
        <begin position="215"/>
        <end position="226"/>
    </location>
</feature>